<comment type="function">
    <text evidence="1 10">Role in flagellar biosynthesis.</text>
</comment>
<dbReference type="NCBIfam" id="TIGR01400">
    <property type="entry name" value="fliR"/>
    <property type="match status" value="1"/>
</dbReference>
<dbReference type="PRINTS" id="PR00953">
    <property type="entry name" value="TYPE3IMRPROT"/>
</dbReference>
<dbReference type="GO" id="GO:0044780">
    <property type="term" value="P:bacterial-type flagellum assembly"/>
    <property type="evidence" value="ECO:0007669"/>
    <property type="project" value="UniProtKB-UniRule"/>
</dbReference>
<comment type="subcellular location">
    <subcellularLocation>
        <location evidence="10">Cell membrane</location>
        <topology evidence="10">Multi-pass membrane protein</topology>
    </subcellularLocation>
    <subcellularLocation>
        <location evidence="10">Bacterial flagellum basal body</location>
    </subcellularLocation>
</comment>
<evidence type="ECO:0000256" key="9">
    <source>
        <dbReference type="NCBIfam" id="TIGR01400"/>
    </source>
</evidence>
<keyword evidence="12" id="KW-1185">Reference proteome</keyword>
<comment type="similarity">
    <text evidence="2 10">Belongs to the FliR/MopE/SpaR family.</text>
</comment>
<dbReference type="PANTHER" id="PTHR30065">
    <property type="entry name" value="FLAGELLAR BIOSYNTHETIC PROTEIN FLIR"/>
    <property type="match status" value="1"/>
</dbReference>
<dbReference type="Pfam" id="PF01311">
    <property type="entry name" value="Bac_export_1"/>
    <property type="match status" value="1"/>
</dbReference>
<evidence type="ECO:0000256" key="10">
    <source>
        <dbReference type="RuleBase" id="RU362071"/>
    </source>
</evidence>
<protein>
    <recommendedName>
        <fullName evidence="3 9">Flagellar biosynthetic protein FliR</fullName>
    </recommendedName>
</protein>
<evidence type="ECO:0000256" key="3">
    <source>
        <dbReference type="ARBA" id="ARBA00021717"/>
    </source>
</evidence>
<feature type="transmembrane region" description="Helical" evidence="10">
    <location>
        <begin position="168"/>
        <end position="196"/>
    </location>
</feature>
<reference evidence="12" key="1">
    <citation type="submission" date="2016-03" db="EMBL/GenBank/DDBJ databases">
        <authorList>
            <person name="Heylen K."/>
            <person name="De Vos P."/>
            <person name="Vekeman B."/>
        </authorList>
    </citation>
    <scope>NUCLEOTIDE SEQUENCE [LARGE SCALE GENOMIC DNA]</scope>
    <source>
        <strain evidence="12">R-45383</strain>
    </source>
</reference>
<evidence type="ECO:0000256" key="4">
    <source>
        <dbReference type="ARBA" id="ARBA00022475"/>
    </source>
</evidence>
<keyword evidence="6 10" id="KW-1133">Transmembrane helix</keyword>
<comment type="caution">
    <text evidence="11">The sequence shown here is derived from an EMBL/GenBank/DDBJ whole genome shotgun (WGS) entry which is preliminary data.</text>
</comment>
<organism evidence="11 12">
    <name type="scientific">Methylomonas koyamae</name>
    <dbReference type="NCBI Taxonomy" id="702114"/>
    <lineage>
        <taxon>Bacteria</taxon>
        <taxon>Pseudomonadati</taxon>
        <taxon>Pseudomonadota</taxon>
        <taxon>Gammaproteobacteria</taxon>
        <taxon>Methylococcales</taxon>
        <taxon>Methylococcaceae</taxon>
        <taxon>Methylomonas</taxon>
    </lineage>
</organism>
<evidence type="ECO:0000256" key="8">
    <source>
        <dbReference type="ARBA" id="ARBA00023143"/>
    </source>
</evidence>
<dbReference type="GO" id="GO:0005886">
    <property type="term" value="C:plasma membrane"/>
    <property type="evidence" value="ECO:0007669"/>
    <property type="project" value="UniProtKB-SubCell"/>
</dbReference>
<gene>
    <name evidence="11" type="ORF">A1355_19675</name>
</gene>
<sequence length="258" mass="27927">MNVREDELLAYLTTFIWPFFRISSMFVTIPVFSVRALPARIRVLASLLITFTLLPALPAMPDVELFGYDGLVVAVQQVALGMTTGFILQMVFSVMLFAGQTIAYSMGLGFASMVDPATGVQVPVIAQLFVIAGSFSFLAVDGHLLLIEMLARSFHALPVSTEGLRKEDLWLIVMWSGQIFAEGLLLALPVMAALLFVNISFGVASKAAPQLQVFGVGFPITILLGMILVWIGLPVLLEGFGESLRDGFALVGQILRLG</sequence>
<keyword evidence="11" id="KW-0966">Cell projection</keyword>
<feature type="transmembrane region" description="Helical" evidence="10">
    <location>
        <begin position="15"/>
        <end position="34"/>
    </location>
</feature>
<evidence type="ECO:0000256" key="5">
    <source>
        <dbReference type="ARBA" id="ARBA00022692"/>
    </source>
</evidence>
<dbReference type="OrthoDB" id="9797790at2"/>
<feature type="transmembrane region" description="Helical" evidence="10">
    <location>
        <begin position="216"/>
        <end position="237"/>
    </location>
</feature>
<proteinExistence type="inferred from homology"/>
<accession>A0A177P5J3</accession>
<dbReference type="InterPro" id="IPR006303">
    <property type="entry name" value="FliR"/>
</dbReference>
<keyword evidence="5 10" id="KW-0812">Transmembrane</keyword>
<feature type="transmembrane region" description="Helical" evidence="10">
    <location>
        <begin position="41"/>
        <end position="60"/>
    </location>
</feature>
<evidence type="ECO:0000256" key="7">
    <source>
        <dbReference type="ARBA" id="ARBA00023136"/>
    </source>
</evidence>
<dbReference type="Proteomes" id="UP000077628">
    <property type="component" value="Unassembled WGS sequence"/>
</dbReference>
<dbReference type="AlphaFoldDB" id="A0A177P5J3"/>
<keyword evidence="7 10" id="KW-0472">Membrane</keyword>
<evidence type="ECO:0000313" key="12">
    <source>
        <dbReference type="Proteomes" id="UP000077628"/>
    </source>
</evidence>
<dbReference type="RefSeq" id="WP_064025078.1">
    <property type="nucleotide sequence ID" value="NZ_LUUK01000038.1"/>
</dbReference>
<keyword evidence="11" id="KW-0969">Cilium</keyword>
<name>A0A177P5J3_9GAMM</name>
<keyword evidence="4 10" id="KW-1003">Cell membrane</keyword>
<dbReference type="GO" id="GO:0006605">
    <property type="term" value="P:protein targeting"/>
    <property type="evidence" value="ECO:0007669"/>
    <property type="project" value="UniProtKB-UniRule"/>
</dbReference>
<keyword evidence="11" id="KW-0282">Flagellum</keyword>
<dbReference type="InterPro" id="IPR002010">
    <property type="entry name" value="T3SS_IM_R"/>
</dbReference>
<dbReference type="EMBL" id="LUUK01000038">
    <property type="protein sequence ID" value="OAI25515.1"/>
    <property type="molecule type" value="Genomic_DNA"/>
</dbReference>
<evidence type="ECO:0000256" key="1">
    <source>
        <dbReference type="ARBA" id="ARBA00002578"/>
    </source>
</evidence>
<evidence type="ECO:0000256" key="6">
    <source>
        <dbReference type="ARBA" id="ARBA00022989"/>
    </source>
</evidence>
<dbReference type="PANTHER" id="PTHR30065:SF8">
    <property type="entry name" value="FLAGELLAR BIOSYNTHETIC PROTEIN FLIR"/>
    <property type="match status" value="1"/>
</dbReference>
<feature type="transmembrane region" description="Helical" evidence="10">
    <location>
        <begin position="66"/>
        <end position="87"/>
    </location>
</feature>
<dbReference type="STRING" id="702114.A1355_19675"/>
<dbReference type="GO" id="GO:0009425">
    <property type="term" value="C:bacterial-type flagellum basal body"/>
    <property type="evidence" value="ECO:0007669"/>
    <property type="project" value="UniProtKB-SubCell"/>
</dbReference>
<evidence type="ECO:0000256" key="2">
    <source>
        <dbReference type="ARBA" id="ARBA00009772"/>
    </source>
</evidence>
<keyword evidence="8 10" id="KW-0975">Bacterial flagellum</keyword>
<evidence type="ECO:0000313" key="11">
    <source>
        <dbReference type="EMBL" id="OAI25515.1"/>
    </source>
</evidence>
<feature type="transmembrane region" description="Helical" evidence="10">
    <location>
        <begin position="125"/>
        <end position="147"/>
    </location>
</feature>